<organism evidence="3 4">
    <name type="scientific">Lactonifactor longoviformis DSM 17459</name>
    <dbReference type="NCBI Taxonomy" id="1122155"/>
    <lineage>
        <taxon>Bacteria</taxon>
        <taxon>Bacillati</taxon>
        <taxon>Bacillota</taxon>
        <taxon>Clostridia</taxon>
        <taxon>Eubacteriales</taxon>
        <taxon>Clostridiaceae</taxon>
        <taxon>Lactonifactor</taxon>
    </lineage>
</organism>
<dbReference type="Proteomes" id="UP000184245">
    <property type="component" value="Unassembled WGS sequence"/>
</dbReference>
<keyword evidence="2" id="KW-0732">Signal</keyword>
<dbReference type="OrthoDB" id="1976080at2"/>
<dbReference type="AlphaFoldDB" id="A0A1M4SAB6"/>
<gene>
    <name evidence="3" type="ORF">SAMN02745158_00007</name>
</gene>
<evidence type="ECO:0000256" key="2">
    <source>
        <dbReference type="SAM" id="SignalP"/>
    </source>
</evidence>
<reference evidence="3 4" key="1">
    <citation type="submission" date="2016-11" db="EMBL/GenBank/DDBJ databases">
        <authorList>
            <person name="Jaros S."/>
            <person name="Januszkiewicz K."/>
            <person name="Wedrychowicz H."/>
        </authorList>
    </citation>
    <scope>NUCLEOTIDE SEQUENCE [LARGE SCALE GENOMIC DNA]</scope>
    <source>
        <strain evidence="3 4">DSM 17459</strain>
    </source>
</reference>
<feature type="region of interest" description="Disordered" evidence="1">
    <location>
        <begin position="91"/>
        <end position="114"/>
    </location>
</feature>
<evidence type="ECO:0000256" key="1">
    <source>
        <dbReference type="SAM" id="MobiDB-lite"/>
    </source>
</evidence>
<dbReference type="STRING" id="1122155.SAMN02745158_00007"/>
<evidence type="ECO:0000313" key="3">
    <source>
        <dbReference type="EMBL" id="SHE29173.1"/>
    </source>
</evidence>
<proteinExistence type="predicted"/>
<keyword evidence="4" id="KW-1185">Reference proteome</keyword>
<dbReference type="EMBL" id="FQVI01000001">
    <property type="protein sequence ID" value="SHE29173.1"/>
    <property type="molecule type" value="Genomic_DNA"/>
</dbReference>
<protein>
    <recommendedName>
        <fullName evidence="5">Ig-like domain-containing protein</fullName>
    </recommendedName>
</protein>
<feature type="signal peptide" evidence="2">
    <location>
        <begin position="1"/>
        <end position="24"/>
    </location>
</feature>
<evidence type="ECO:0000313" key="4">
    <source>
        <dbReference type="Proteomes" id="UP000184245"/>
    </source>
</evidence>
<accession>A0A1M4SAB6</accession>
<feature type="chain" id="PRO_5012409139" description="Ig-like domain-containing protein" evidence="2">
    <location>
        <begin position="25"/>
        <end position="365"/>
    </location>
</feature>
<evidence type="ECO:0008006" key="5">
    <source>
        <dbReference type="Google" id="ProtNLM"/>
    </source>
</evidence>
<dbReference type="RefSeq" id="WP_072848063.1">
    <property type="nucleotide sequence ID" value="NZ_FQVI01000001.1"/>
</dbReference>
<sequence length="365" mass="40908">MKKDWGLMIAAIGILLLLPQPVMAGESGAVGPDGPPITLKPGERWTSPWAGHAEILDTGKLKSRGDGTLEAVEPGETEIIVRYTVRIENKDSEEPAIEAEERTEAEAPGKEDAEEELHSIGRPYEAQDSSCPVLTLNNLEDMSSNACAVEPQIIVEDDHLDTGFLRIELQGKRQGTLTPVFARTEEACRMTLSFAPITEDDEYTLRVEAKDLFGNCTEKTWMFTVNQNGTRFYYNGEGEKVTYSKEFVPRIQWENPDEIQVVSCTVNGKEVRCTIKEGEIYVDREALETGKNRIVLVVRDGAGNITKMEPWEFMIEEEEEEPDGGIQEEEPVEQESQKAFPWEGVFLISGSSLLLAEHRKKIRRT</sequence>
<name>A0A1M4SAB6_9CLOT</name>